<dbReference type="PANTHER" id="PTHR28221:SF2">
    <property type="entry name" value="RNA POLYMERASE I-SPECIFIC TRANSCRIPTION INITIATION FACTOR RRN6"/>
    <property type="match status" value="1"/>
</dbReference>
<comment type="caution">
    <text evidence="3">The sequence shown here is derived from an EMBL/GenBank/DDBJ whole genome shotgun (WGS) entry which is preliminary data.</text>
</comment>
<dbReference type="GO" id="GO:0042790">
    <property type="term" value="P:nucleolar large rRNA transcription by RNA polymerase I"/>
    <property type="evidence" value="ECO:0007669"/>
    <property type="project" value="TreeGrafter"/>
</dbReference>
<accession>A0A9P4NM72</accession>
<sequence length="741" mass="84174">MVKSSLRELLYGHAGRAIYNEQYDDWSLGRDGKTFHQLPQLGKTKRLLKGTGDLAAEETVLDTARDEEDRYDRSLKRCIELLIRGYPELAPAHRLLGVEHRVSERIAKGVAKYDPAKGNLIAYGSVSNMHEDDDGHVSFVPLLALPGGRCGEALRLVRLEEQTHGWEKEYEGRELEPLSPSREVGWWVGKGAPILHIVFAESLDDTGSDFLAVRLQGVTIILEPCYERRMIPPSGASLDRPYPPSRVHAKPVFEITPESSLSGVHADVSFNPWDHEQFATVDDQGYWAIFGVDKVHKKGKLRQHELQGHGHSGKFDWEEGLEDEDIILEPDGWGRIFWAGSETTLVVCIRQQIVILDMETKTVTPVKLPELYGMRPGIHLDCLRCPGKPQWFFLLTTKQLIWFEVLDLDLNDAAVGRRKEKTKILHSTRHFRNPLDISLHLKVLVEDDNILVLLASRFNEAVTCFRFNTSSDRFLLPGWASDPTPLTLPVPKKARSSLLDFSIVPVQAVGADAEEIISEEEETSSDDEEEEIWELPSQAVEHEDLDDDDEDMVDERAVPDPPRFYGLQILKRDFSLNHVMLQSKPDKDSKVHSNPPTPLLQSIETHSATGRVGSLRRSWEPRDEMDDFIVEDDIELERAKYWDPISEEIPRFKVTYKKKNPQTKKQLFENRKRGPTLNKERVMHKMCQSLRQGDTTLLWEDLEAITSDLEGLVLAREEGLGLPSVTLTDPVHSKGVGYHQS</sequence>
<gene>
    <name evidence="3" type="ORF">EJ08DRAFT_332518</name>
</gene>
<dbReference type="GO" id="GO:0001179">
    <property type="term" value="F:RNA polymerase I general transcription initiation factor binding"/>
    <property type="evidence" value="ECO:0007669"/>
    <property type="project" value="TreeGrafter"/>
</dbReference>
<dbReference type="Pfam" id="PF10214">
    <property type="entry name" value="Rrn6_beta-prop"/>
    <property type="match status" value="1"/>
</dbReference>
<evidence type="ECO:0000313" key="3">
    <source>
        <dbReference type="EMBL" id="KAF2427805.1"/>
    </source>
</evidence>
<proteinExistence type="predicted"/>
<dbReference type="Proteomes" id="UP000800235">
    <property type="component" value="Unassembled WGS sequence"/>
</dbReference>
<dbReference type="GO" id="GO:0070860">
    <property type="term" value="C:RNA polymerase I core factor complex"/>
    <property type="evidence" value="ECO:0007669"/>
    <property type="project" value="TreeGrafter"/>
</dbReference>
<reference evidence="3" key="1">
    <citation type="journal article" date="2020" name="Stud. Mycol.">
        <title>101 Dothideomycetes genomes: a test case for predicting lifestyles and emergence of pathogens.</title>
        <authorList>
            <person name="Haridas S."/>
            <person name="Albert R."/>
            <person name="Binder M."/>
            <person name="Bloem J."/>
            <person name="Labutti K."/>
            <person name="Salamov A."/>
            <person name="Andreopoulos B."/>
            <person name="Baker S."/>
            <person name="Barry K."/>
            <person name="Bills G."/>
            <person name="Bluhm B."/>
            <person name="Cannon C."/>
            <person name="Castanera R."/>
            <person name="Culley D."/>
            <person name="Daum C."/>
            <person name="Ezra D."/>
            <person name="Gonzalez J."/>
            <person name="Henrissat B."/>
            <person name="Kuo A."/>
            <person name="Liang C."/>
            <person name="Lipzen A."/>
            <person name="Lutzoni F."/>
            <person name="Magnuson J."/>
            <person name="Mondo S."/>
            <person name="Nolan M."/>
            <person name="Ohm R."/>
            <person name="Pangilinan J."/>
            <person name="Park H.-J."/>
            <person name="Ramirez L."/>
            <person name="Alfaro M."/>
            <person name="Sun H."/>
            <person name="Tritt A."/>
            <person name="Yoshinaga Y."/>
            <person name="Zwiers L.-H."/>
            <person name="Turgeon B."/>
            <person name="Goodwin S."/>
            <person name="Spatafora J."/>
            <person name="Crous P."/>
            <person name="Grigoriev I."/>
        </authorList>
    </citation>
    <scope>NUCLEOTIDE SEQUENCE</scope>
    <source>
        <strain evidence="3">CBS 130266</strain>
    </source>
</reference>
<feature type="compositionally biased region" description="Acidic residues" evidence="1">
    <location>
        <begin position="518"/>
        <end position="533"/>
    </location>
</feature>
<evidence type="ECO:0000313" key="4">
    <source>
        <dbReference type="Proteomes" id="UP000800235"/>
    </source>
</evidence>
<dbReference type="AlphaFoldDB" id="A0A9P4NM72"/>
<keyword evidence="4" id="KW-1185">Reference proteome</keyword>
<feature type="region of interest" description="Disordered" evidence="1">
    <location>
        <begin position="518"/>
        <end position="549"/>
    </location>
</feature>
<dbReference type="EMBL" id="MU007057">
    <property type="protein sequence ID" value="KAF2427805.1"/>
    <property type="molecule type" value="Genomic_DNA"/>
</dbReference>
<evidence type="ECO:0000259" key="2">
    <source>
        <dbReference type="Pfam" id="PF10214"/>
    </source>
</evidence>
<organism evidence="3 4">
    <name type="scientific">Tothia fuscella</name>
    <dbReference type="NCBI Taxonomy" id="1048955"/>
    <lineage>
        <taxon>Eukaryota</taxon>
        <taxon>Fungi</taxon>
        <taxon>Dikarya</taxon>
        <taxon>Ascomycota</taxon>
        <taxon>Pezizomycotina</taxon>
        <taxon>Dothideomycetes</taxon>
        <taxon>Pleosporomycetidae</taxon>
        <taxon>Venturiales</taxon>
        <taxon>Cylindrosympodiaceae</taxon>
        <taxon>Tothia</taxon>
    </lineage>
</organism>
<dbReference type="InterPro" id="IPR019350">
    <property type="entry name" value="RNA_pol_I-sp_TIF_RRN6-like"/>
</dbReference>
<feature type="domain" description="RRN6 beta-propeller" evidence="2">
    <location>
        <begin position="114"/>
        <end position="489"/>
    </location>
</feature>
<dbReference type="GO" id="GO:0001163">
    <property type="term" value="F:RNA polymerase I transcription regulatory region sequence-specific DNA binding"/>
    <property type="evidence" value="ECO:0007669"/>
    <property type="project" value="TreeGrafter"/>
</dbReference>
<name>A0A9P4NM72_9PEZI</name>
<dbReference type="PANTHER" id="PTHR28221">
    <property type="entry name" value="RNA POLYMERASE I-SPECIFIC TRANSCRIPTION INITIATION FACTOR RRN6"/>
    <property type="match status" value="1"/>
</dbReference>
<dbReference type="InterPro" id="IPR048535">
    <property type="entry name" value="RRN6_beta-prop"/>
</dbReference>
<dbReference type="OrthoDB" id="4090074at2759"/>
<protein>
    <recommendedName>
        <fullName evidence="2">RRN6 beta-propeller domain-containing protein</fullName>
    </recommendedName>
</protein>
<evidence type="ECO:0000256" key="1">
    <source>
        <dbReference type="SAM" id="MobiDB-lite"/>
    </source>
</evidence>